<organism evidence="1 2">
    <name type="scientific">Tetrahymena thermophila (strain SB210)</name>
    <dbReference type="NCBI Taxonomy" id="312017"/>
    <lineage>
        <taxon>Eukaryota</taxon>
        <taxon>Sar</taxon>
        <taxon>Alveolata</taxon>
        <taxon>Ciliophora</taxon>
        <taxon>Intramacronucleata</taxon>
        <taxon>Oligohymenophorea</taxon>
        <taxon>Hymenostomatida</taxon>
        <taxon>Tetrahymenina</taxon>
        <taxon>Tetrahymenidae</taxon>
        <taxon>Tetrahymena</taxon>
    </lineage>
</organism>
<proteinExistence type="predicted"/>
<reference evidence="2" key="1">
    <citation type="journal article" date="2006" name="PLoS Biol.">
        <title>Macronuclear genome sequence of the ciliate Tetrahymena thermophila, a model eukaryote.</title>
        <authorList>
            <person name="Eisen J.A."/>
            <person name="Coyne R.S."/>
            <person name="Wu M."/>
            <person name="Wu D."/>
            <person name="Thiagarajan M."/>
            <person name="Wortman J.R."/>
            <person name="Badger J.H."/>
            <person name="Ren Q."/>
            <person name="Amedeo P."/>
            <person name="Jones K.M."/>
            <person name="Tallon L.J."/>
            <person name="Delcher A.L."/>
            <person name="Salzberg S.L."/>
            <person name="Silva J.C."/>
            <person name="Haas B.J."/>
            <person name="Majoros W.H."/>
            <person name="Farzad M."/>
            <person name="Carlton J.M."/>
            <person name="Smith R.K. Jr."/>
            <person name="Garg J."/>
            <person name="Pearlman R.E."/>
            <person name="Karrer K.M."/>
            <person name="Sun L."/>
            <person name="Manning G."/>
            <person name="Elde N.C."/>
            <person name="Turkewitz A.P."/>
            <person name="Asai D.J."/>
            <person name="Wilkes D.E."/>
            <person name="Wang Y."/>
            <person name="Cai H."/>
            <person name="Collins K."/>
            <person name="Stewart B.A."/>
            <person name="Lee S.R."/>
            <person name="Wilamowska K."/>
            <person name="Weinberg Z."/>
            <person name="Ruzzo W.L."/>
            <person name="Wloga D."/>
            <person name="Gaertig J."/>
            <person name="Frankel J."/>
            <person name="Tsao C.-C."/>
            <person name="Gorovsky M.A."/>
            <person name="Keeling P.J."/>
            <person name="Waller R.F."/>
            <person name="Patron N.J."/>
            <person name="Cherry J.M."/>
            <person name="Stover N.A."/>
            <person name="Krieger C.J."/>
            <person name="del Toro C."/>
            <person name="Ryder H.F."/>
            <person name="Williamson S.C."/>
            <person name="Barbeau R.A."/>
            <person name="Hamilton E.P."/>
            <person name="Orias E."/>
        </authorList>
    </citation>
    <scope>NUCLEOTIDE SEQUENCE [LARGE SCALE GENOMIC DNA]</scope>
    <source>
        <strain evidence="2">SB210</strain>
    </source>
</reference>
<sequence>MEIEEQSQNETNQSQIYLENFNNCTQNNSMIEQSQYVENYQQNQNYYTNYDETNSDNAKQNINYETANSQNTIIESNSNNIIQQHKRKRKRKEVGFINICQNINFNNEIRLSSGLLIDSDGIIRFSNSMGFFSFGTTPWQAQNLAYQKQYKIVNCQVADVSSQKIFSVEEALEILKKMNYYRFDELKYTFQLYQEGRNGILDFLNQIQVSQDILNEHDDSYLQHIESCEKYVQEYSQSNSVQMFQYCIGRINLAKKDVEVARCGFSKSYLDFIGIDLDTFNQILLRKQKIDLIKDKEEIFSLFSKGIKDRFYYNMDYLDQTLNIVTFDGFPIKIKFRKQDLQPCAQYKKIFPEISHEFIFHITEIDIDLLDLQNLISYRERLSVSKNNLSYEDFLKKELSYLFEDVEYSVHSQAFAEKFYQSNVQKLKKIQKQQFTNQSQQQLKKYSGYRLVSSTSNIKPIQIN</sequence>
<keyword evidence="2" id="KW-1185">Reference proteome</keyword>
<accession>Q23LQ7</accession>
<evidence type="ECO:0000313" key="2">
    <source>
        <dbReference type="Proteomes" id="UP000009168"/>
    </source>
</evidence>
<name>Q23LQ7_TETTS</name>
<dbReference type="KEGG" id="tet:TTHERM_01009890"/>
<dbReference type="HOGENOM" id="CLU_046948_0_0_1"/>
<dbReference type="GeneID" id="7845671"/>
<gene>
    <name evidence="1" type="ORF">TTHERM_01009890</name>
</gene>
<dbReference type="RefSeq" id="XP_001017698.1">
    <property type="nucleotide sequence ID" value="XM_001017698.1"/>
</dbReference>
<protein>
    <submittedName>
        <fullName evidence="1">Uncharacterized protein</fullName>
    </submittedName>
</protein>
<dbReference type="AlphaFoldDB" id="Q23LQ7"/>
<evidence type="ECO:0000313" key="1">
    <source>
        <dbReference type="EMBL" id="EAR97453.1"/>
    </source>
</evidence>
<dbReference type="EMBL" id="GG662664">
    <property type="protein sequence ID" value="EAR97453.1"/>
    <property type="molecule type" value="Genomic_DNA"/>
</dbReference>
<dbReference type="InParanoid" id="Q23LQ7"/>
<dbReference type="Proteomes" id="UP000009168">
    <property type="component" value="Unassembled WGS sequence"/>
</dbReference>